<evidence type="ECO:0000259" key="3">
    <source>
        <dbReference type="PROSITE" id="PS50212"/>
    </source>
</evidence>
<dbReference type="SUPFAM" id="SSF48366">
    <property type="entry name" value="Ras GEF"/>
    <property type="match status" value="1"/>
</dbReference>
<dbReference type="InterPro" id="IPR000651">
    <property type="entry name" value="Ras-like_Gua-exchang_fac_N"/>
</dbReference>
<dbReference type="Proteomes" id="UP000886700">
    <property type="component" value="Unplaced"/>
</dbReference>
<evidence type="ECO:0000256" key="1">
    <source>
        <dbReference type="PROSITE-ProRule" id="PRU00135"/>
    </source>
</evidence>
<proteinExistence type="predicted"/>
<feature type="region of interest" description="Disordered" evidence="2">
    <location>
        <begin position="54"/>
        <end position="75"/>
    </location>
</feature>
<sequence length="215" mass="24490">MFSCCLGNTRKGISDLKEDKRGGSGGGHGGAWSLRACSWIQGLWPFGLKETNLTQGGQRSRGSQGTQESQGIQVQDVTVQVREESAPKMLEESRRPSQFGSMEEMMAQLVTSIQGGDSFFVFVFYCIHQKFLTTQHVLDLLFKRYPSFRPDSEEDERIKYTICTLLDYWIDKFPEDFCTIQHLPILNQVKTYLIVNMPSSDLLVRVKMLQMQLEA</sequence>
<dbReference type="RefSeq" id="XP_040592728.1">
    <property type="nucleotide sequence ID" value="XM_040736794.1"/>
</dbReference>
<dbReference type="InterPro" id="IPR023578">
    <property type="entry name" value="Ras_GEF_dom_sf"/>
</dbReference>
<reference evidence="5" key="1">
    <citation type="submission" date="2025-08" db="UniProtKB">
        <authorList>
            <consortium name="RefSeq"/>
        </authorList>
    </citation>
    <scope>IDENTIFICATION</scope>
    <source>
        <tissue evidence="5">Liver</tissue>
    </source>
</reference>
<feature type="domain" description="N-terminal Ras-GEF" evidence="3">
    <location>
        <begin position="93"/>
        <end position="214"/>
    </location>
</feature>
<name>A0ABM2WQJ5_MESAU</name>
<dbReference type="PANTHER" id="PTHR46793:SF3">
    <property type="entry name" value="RIKEN CDNA 4930596D02 GENE"/>
    <property type="match status" value="1"/>
</dbReference>
<keyword evidence="4" id="KW-1185">Reference proteome</keyword>
<gene>
    <name evidence="5" type="primary">LOC121136403</name>
</gene>
<organism evidence="4 5">
    <name type="scientific">Mesocricetus auratus</name>
    <name type="common">Golden hamster</name>
    <dbReference type="NCBI Taxonomy" id="10036"/>
    <lineage>
        <taxon>Eukaryota</taxon>
        <taxon>Metazoa</taxon>
        <taxon>Chordata</taxon>
        <taxon>Craniata</taxon>
        <taxon>Vertebrata</taxon>
        <taxon>Euteleostomi</taxon>
        <taxon>Mammalia</taxon>
        <taxon>Eutheria</taxon>
        <taxon>Euarchontoglires</taxon>
        <taxon>Glires</taxon>
        <taxon>Rodentia</taxon>
        <taxon>Myomorpha</taxon>
        <taxon>Muroidea</taxon>
        <taxon>Cricetidae</taxon>
        <taxon>Cricetinae</taxon>
        <taxon>Mesocricetus</taxon>
    </lineage>
</organism>
<dbReference type="CDD" id="cd06224">
    <property type="entry name" value="REM"/>
    <property type="match status" value="1"/>
</dbReference>
<keyword evidence="1" id="KW-0344">Guanine-nucleotide releasing factor</keyword>
<dbReference type="PANTHER" id="PTHR46793">
    <property type="entry name" value="1700018F24RIK PROTEIN-RELATED-RELATED"/>
    <property type="match status" value="1"/>
</dbReference>
<dbReference type="Gene3D" id="1.20.870.10">
    <property type="entry name" value="Son of sevenless (SoS) protein Chain: S domain 1"/>
    <property type="match status" value="1"/>
</dbReference>
<dbReference type="GeneID" id="121136403"/>
<accession>A0ABM2WQJ5</accession>
<dbReference type="PROSITE" id="PS50212">
    <property type="entry name" value="RASGEF_NTER"/>
    <property type="match status" value="1"/>
</dbReference>
<protein>
    <submittedName>
        <fullName evidence="5">Ral guanine nucleotide dissociation stimulator-like</fullName>
    </submittedName>
</protein>
<dbReference type="SMART" id="SM00229">
    <property type="entry name" value="RasGEFN"/>
    <property type="match status" value="1"/>
</dbReference>
<feature type="compositionally biased region" description="Low complexity" evidence="2">
    <location>
        <begin position="54"/>
        <end position="71"/>
    </location>
</feature>
<evidence type="ECO:0000256" key="2">
    <source>
        <dbReference type="SAM" id="MobiDB-lite"/>
    </source>
</evidence>
<evidence type="ECO:0000313" key="4">
    <source>
        <dbReference type="Proteomes" id="UP000886700"/>
    </source>
</evidence>
<dbReference type="Pfam" id="PF00618">
    <property type="entry name" value="RasGEF_N"/>
    <property type="match status" value="1"/>
</dbReference>
<evidence type="ECO:0000313" key="5">
    <source>
        <dbReference type="RefSeq" id="XP_040592728.1"/>
    </source>
</evidence>